<keyword evidence="1" id="KW-0472">Membrane</keyword>
<gene>
    <name evidence="2" type="ORF">RM425_20820</name>
</gene>
<proteinExistence type="predicted"/>
<comment type="caution">
    <text evidence="2">The sequence shown here is derived from an EMBL/GenBank/DDBJ whole genome shotgun (WGS) entry which is preliminary data.</text>
</comment>
<evidence type="ECO:0000256" key="1">
    <source>
        <dbReference type="SAM" id="Phobius"/>
    </source>
</evidence>
<accession>A0ABU2KDW6</accession>
<keyword evidence="1" id="KW-0812">Transmembrane</keyword>
<keyword evidence="1" id="KW-1133">Transmembrane helix</keyword>
<dbReference type="NCBIfam" id="TIGR01167">
    <property type="entry name" value="LPXTG_anchor"/>
    <property type="match status" value="1"/>
</dbReference>
<name>A0ABU2KDW6_9ACTN</name>
<organism evidence="2 3">
    <name type="scientific">Blastococcus goldschmidtiae</name>
    <dbReference type="NCBI Taxonomy" id="3075546"/>
    <lineage>
        <taxon>Bacteria</taxon>
        <taxon>Bacillati</taxon>
        <taxon>Actinomycetota</taxon>
        <taxon>Actinomycetes</taxon>
        <taxon>Geodermatophilales</taxon>
        <taxon>Geodermatophilaceae</taxon>
        <taxon>Blastococcus</taxon>
    </lineage>
</organism>
<protein>
    <submittedName>
        <fullName evidence="2">LPXTG cell wall anchor domain-containing protein</fullName>
    </submittedName>
</protein>
<sequence>MLPGTGSETLDVLLQIGIIGALLATLVLLIRNYRDR</sequence>
<dbReference type="Proteomes" id="UP001183222">
    <property type="component" value="Unassembled WGS sequence"/>
</dbReference>
<feature type="transmembrane region" description="Helical" evidence="1">
    <location>
        <begin position="12"/>
        <end position="30"/>
    </location>
</feature>
<dbReference type="EMBL" id="JAVREI010000025">
    <property type="protein sequence ID" value="MDT0278352.1"/>
    <property type="molecule type" value="Genomic_DNA"/>
</dbReference>
<keyword evidence="3" id="KW-1185">Reference proteome</keyword>
<reference evidence="3" key="1">
    <citation type="submission" date="2023-07" db="EMBL/GenBank/DDBJ databases">
        <title>30 novel species of actinomycetes from the DSMZ collection.</title>
        <authorList>
            <person name="Nouioui I."/>
        </authorList>
    </citation>
    <scope>NUCLEOTIDE SEQUENCE [LARGE SCALE GENOMIC DNA]</scope>
    <source>
        <strain evidence="3">DSM 46792</strain>
    </source>
</reference>
<evidence type="ECO:0000313" key="2">
    <source>
        <dbReference type="EMBL" id="MDT0278352.1"/>
    </source>
</evidence>
<dbReference type="RefSeq" id="WP_311347150.1">
    <property type="nucleotide sequence ID" value="NZ_JAVREI010000025.1"/>
</dbReference>
<evidence type="ECO:0000313" key="3">
    <source>
        <dbReference type="Proteomes" id="UP001183222"/>
    </source>
</evidence>